<gene>
    <name evidence="3" type="ORF">UFOPK2242_00984</name>
</gene>
<accession>A0A6J6LKT7</accession>
<dbReference type="InterPro" id="IPR004559">
    <property type="entry name" value="HemW-like"/>
</dbReference>
<dbReference type="SFLD" id="SFLDF00288">
    <property type="entry name" value="HemN-like__clustered_with_nucl"/>
    <property type="match status" value="1"/>
</dbReference>
<dbReference type="GO" id="GO:0004109">
    <property type="term" value="F:coproporphyrinogen oxidase activity"/>
    <property type="evidence" value="ECO:0007669"/>
    <property type="project" value="InterPro"/>
</dbReference>
<sequence length="406" mass="43677">MPDAEKDLGMPQVPVDDRVAPLALSPDAFGTYVHIPFCSHRCDYCDFATWADRSHLIDGYVDACVKDIERQRSEGLRDATSIFFGGGTPSLLSGAQLARILDAIPRTPTAEITVECNPDAADAQRLDSYAQAGVNRLSFGVQSMEPRVLAALGRTHNPENVFAAVNNARAAGIKRLNLDLIYGTPGESIDDWRASLEGVIALAPEHISAYALTVEPATPFGQRVASGEEGPDDDRQADSYLLAEGLLKAAGYNWYEISNWSLAQEECRHNLVYWLGGDFATVGCAAHGHSDGRRWWNVRTPEKFIERIEAGRDAISGSEEIEAGLRLEEAFSLRLRTRAGVIPNEAAYSVVNDLIDGGLAKWAPSSAGVEGAGESGSGRSLVLTPQGRLVATDVTARLLLAGAAVR</sequence>
<comment type="similarity">
    <text evidence="1">Belongs to the anaerobic coproporphyrinogen-III oxidase family. HemW subfamily.</text>
</comment>
<dbReference type="SUPFAM" id="SSF102114">
    <property type="entry name" value="Radical SAM enzymes"/>
    <property type="match status" value="1"/>
</dbReference>
<dbReference type="GO" id="GO:0051539">
    <property type="term" value="F:4 iron, 4 sulfur cluster binding"/>
    <property type="evidence" value="ECO:0007669"/>
    <property type="project" value="InterPro"/>
</dbReference>
<dbReference type="SFLD" id="SFLDG01065">
    <property type="entry name" value="anaerobic_coproporphyrinogen-I"/>
    <property type="match status" value="2"/>
</dbReference>
<dbReference type="NCBIfam" id="TIGR00539">
    <property type="entry name" value="hemN_rel"/>
    <property type="match status" value="1"/>
</dbReference>
<organism evidence="3">
    <name type="scientific">freshwater metagenome</name>
    <dbReference type="NCBI Taxonomy" id="449393"/>
    <lineage>
        <taxon>unclassified sequences</taxon>
        <taxon>metagenomes</taxon>
        <taxon>ecological metagenomes</taxon>
    </lineage>
</organism>
<evidence type="ECO:0000259" key="2">
    <source>
        <dbReference type="PROSITE" id="PS51918"/>
    </source>
</evidence>
<dbReference type="InterPro" id="IPR034505">
    <property type="entry name" value="Coproporphyrinogen-III_oxidase"/>
</dbReference>
<feature type="domain" description="Radical SAM core" evidence="2">
    <location>
        <begin position="23"/>
        <end position="253"/>
    </location>
</feature>
<dbReference type="PROSITE" id="PS51918">
    <property type="entry name" value="RADICAL_SAM"/>
    <property type="match status" value="1"/>
</dbReference>
<dbReference type="InterPro" id="IPR013088">
    <property type="entry name" value="Znf_NHR/GATA"/>
</dbReference>
<dbReference type="SFLD" id="SFLDF00562">
    <property type="entry name" value="HemN-like__clustered_with_heat"/>
    <property type="match status" value="1"/>
</dbReference>
<dbReference type="PANTHER" id="PTHR13932:SF5">
    <property type="entry name" value="RADICAL S-ADENOSYL METHIONINE DOMAIN-CONTAINING PROTEIN 1, MITOCHONDRIAL"/>
    <property type="match status" value="1"/>
</dbReference>
<name>A0A6J6LKT7_9ZZZZ</name>
<evidence type="ECO:0000256" key="1">
    <source>
        <dbReference type="ARBA" id="ARBA00006100"/>
    </source>
</evidence>
<dbReference type="PANTHER" id="PTHR13932">
    <property type="entry name" value="COPROPORPHYRINIGEN III OXIDASE"/>
    <property type="match status" value="1"/>
</dbReference>
<dbReference type="InterPro" id="IPR007197">
    <property type="entry name" value="rSAM"/>
</dbReference>
<dbReference type="SFLD" id="SFLDS00029">
    <property type="entry name" value="Radical_SAM"/>
    <property type="match status" value="2"/>
</dbReference>
<dbReference type="Gene3D" id="3.30.750.200">
    <property type="match status" value="1"/>
</dbReference>
<dbReference type="InterPro" id="IPR058240">
    <property type="entry name" value="rSAM_sf"/>
</dbReference>
<dbReference type="SFLD" id="SFLDG01082">
    <property type="entry name" value="B12-binding_domain_containing"/>
    <property type="match status" value="1"/>
</dbReference>
<dbReference type="AlphaFoldDB" id="A0A6J6LKT7"/>
<dbReference type="GO" id="GO:0006355">
    <property type="term" value="P:regulation of DNA-templated transcription"/>
    <property type="evidence" value="ECO:0007669"/>
    <property type="project" value="InterPro"/>
</dbReference>
<dbReference type="EMBL" id="CAEZWM010000121">
    <property type="protein sequence ID" value="CAB4661299.1"/>
    <property type="molecule type" value="Genomic_DNA"/>
</dbReference>
<evidence type="ECO:0000313" key="3">
    <source>
        <dbReference type="EMBL" id="CAB4661299.1"/>
    </source>
</evidence>
<dbReference type="InterPro" id="IPR006638">
    <property type="entry name" value="Elp3/MiaA/NifB-like_rSAM"/>
</dbReference>
<dbReference type="CDD" id="cd01335">
    <property type="entry name" value="Radical_SAM"/>
    <property type="match status" value="1"/>
</dbReference>
<reference evidence="3" key="1">
    <citation type="submission" date="2020-05" db="EMBL/GenBank/DDBJ databases">
        <authorList>
            <person name="Chiriac C."/>
            <person name="Salcher M."/>
            <person name="Ghai R."/>
            <person name="Kavagutti S V."/>
        </authorList>
    </citation>
    <scope>NUCLEOTIDE SEQUENCE</scope>
</reference>
<protein>
    <submittedName>
        <fullName evidence="3">Unannotated protein</fullName>
    </submittedName>
</protein>
<dbReference type="SMART" id="SM00729">
    <property type="entry name" value="Elp3"/>
    <property type="match status" value="1"/>
</dbReference>
<dbReference type="Gene3D" id="3.30.50.10">
    <property type="entry name" value="Erythroid Transcription Factor GATA-1, subunit A"/>
    <property type="match status" value="1"/>
</dbReference>
<proteinExistence type="inferred from homology"/>
<dbReference type="Pfam" id="PF04055">
    <property type="entry name" value="Radical_SAM"/>
    <property type="match status" value="1"/>
</dbReference>
<dbReference type="GO" id="GO:0006779">
    <property type="term" value="P:porphyrin-containing compound biosynthetic process"/>
    <property type="evidence" value="ECO:0007669"/>
    <property type="project" value="InterPro"/>
</dbReference>
<dbReference type="GO" id="GO:0005737">
    <property type="term" value="C:cytoplasm"/>
    <property type="evidence" value="ECO:0007669"/>
    <property type="project" value="InterPro"/>
</dbReference>
<dbReference type="GO" id="GO:0008270">
    <property type="term" value="F:zinc ion binding"/>
    <property type="evidence" value="ECO:0007669"/>
    <property type="project" value="InterPro"/>
</dbReference>